<dbReference type="STRING" id="293826.Amet_0550"/>
<dbReference type="EMBL" id="CP000724">
    <property type="protein sequence ID" value="ABR46777.1"/>
    <property type="molecule type" value="Genomic_DNA"/>
</dbReference>
<dbReference type="Proteomes" id="UP000001572">
    <property type="component" value="Chromosome"/>
</dbReference>
<evidence type="ECO:0000256" key="1">
    <source>
        <dbReference type="ARBA" id="ARBA00009023"/>
    </source>
</evidence>
<dbReference type="PROSITE" id="PS51257">
    <property type="entry name" value="PROKAR_LIPOPROTEIN"/>
    <property type="match status" value="1"/>
</dbReference>
<evidence type="ECO:0000256" key="4">
    <source>
        <dbReference type="SAM" id="SignalP"/>
    </source>
</evidence>
<dbReference type="Pfam" id="PF03480">
    <property type="entry name" value="DctP"/>
    <property type="match status" value="1"/>
</dbReference>
<dbReference type="AlphaFoldDB" id="A6TKQ9"/>
<name>A6TKQ9_ALKMQ</name>
<dbReference type="InterPro" id="IPR038404">
    <property type="entry name" value="TRAP_DctP_sf"/>
</dbReference>
<proteinExistence type="inferred from homology"/>
<dbReference type="RefSeq" id="WP_011971685.1">
    <property type="nucleotide sequence ID" value="NC_009633.1"/>
</dbReference>
<comment type="similarity">
    <text evidence="1">Belongs to the bacterial solute-binding protein 7 family.</text>
</comment>
<dbReference type="NCBIfam" id="NF037995">
    <property type="entry name" value="TRAP_S1"/>
    <property type="match status" value="1"/>
</dbReference>
<keyword evidence="2" id="KW-0813">Transport</keyword>
<dbReference type="NCBIfam" id="TIGR00787">
    <property type="entry name" value="dctP"/>
    <property type="match status" value="1"/>
</dbReference>
<dbReference type="KEGG" id="amt:Amet_0550"/>
<keyword evidence="3 4" id="KW-0732">Signal</keyword>
<dbReference type="HOGENOM" id="CLU_036176_4_1_9"/>
<dbReference type="PANTHER" id="PTHR33376:SF7">
    <property type="entry name" value="C4-DICARBOXYLATE-BINDING PROTEIN DCTB"/>
    <property type="match status" value="1"/>
</dbReference>
<evidence type="ECO:0000313" key="6">
    <source>
        <dbReference type="Proteomes" id="UP000001572"/>
    </source>
</evidence>
<sequence>MKKLITMFLGTILLVSLLTACSSPATPTEGDAEDATESVQPVTIQIGYENHPGEPLDLAVNEWKRLVEERSNGNMTVQVFPSSQLGSKNDIIDQMMAGDSVITLADGAFYADRGVPDFGIVFGPYLFDTWEEAWKLTESDWYAGQSGLLEEKGLKLLTSNWMYGDRHTLTTNPVRTVEDLKGMKIRVPNNTIQVKGFEVLGATPTPMALGDVYTALQQGTIDGLENPLPVLYNGKFHEVAKYLTLDGHVRNFTTWVMGAEFFNSLTAEQQQILMETGNEAGLYNNELQEQVNEETLELFKAEGVEIIEVDPAVFQEAAKSFYSLPEFTSIWSEGLYDTVKDAMK</sequence>
<evidence type="ECO:0000313" key="5">
    <source>
        <dbReference type="EMBL" id="ABR46777.1"/>
    </source>
</evidence>
<keyword evidence="6" id="KW-1185">Reference proteome</keyword>
<evidence type="ECO:0000256" key="2">
    <source>
        <dbReference type="ARBA" id="ARBA00022448"/>
    </source>
</evidence>
<dbReference type="CDD" id="cd13669">
    <property type="entry name" value="PBP2_TRAP_TM0322_like"/>
    <property type="match status" value="1"/>
</dbReference>
<dbReference type="GO" id="GO:0030288">
    <property type="term" value="C:outer membrane-bounded periplasmic space"/>
    <property type="evidence" value="ECO:0007669"/>
    <property type="project" value="InterPro"/>
</dbReference>
<dbReference type="eggNOG" id="COG1638">
    <property type="taxonomic scope" value="Bacteria"/>
</dbReference>
<evidence type="ECO:0000256" key="3">
    <source>
        <dbReference type="ARBA" id="ARBA00022729"/>
    </source>
</evidence>
<dbReference type="PANTHER" id="PTHR33376">
    <property type="match status" value="1"/>
</dbReference>
<dbReference type="PIRSF" id="PIRSF006470">
    <property type="entry name" value="DctB"/>
    <property type="match status" value="1"/>
</dbReference>
<reference evidence="6" key="1">
    <citation type="journal article" date="2016" name="Genome Announc.">
        <title>Complete genome sequence of Alkaliphilus metalliredigens strain QYMF, an alkaliphilic and metal-reducing bacterium isolated from borax-contaminated leachate ponds.</title>
        <authorList>
            <person name="Hwang C."/>
            <person name="Copeland A."/>
            <person name="Lucas S."/>
            <person name="Lapidus A."/>
            <person name="Barry K."/>
            <person name="Detter J.C."/>
            <person name="Glavina Del Rio T."/>
            <person name="Hammon N."/>
            <person name="Israni S."/>
            <person name="Dalin E."/>
            <person name="Tice H."/>
            <person name="Pitluck S."/>
            <person name="Chertkov O."/>
            <person name="Brettin T."/>
            <person name="Bruce D."/>
            <person name="Han C."/>
            <person name="Schmutz J."/>
            <person name="Larimer F."/>
            <person name="Land M.L."/>
            <person name="Hauser L."/>
            <person name="Kyrpides N."/>
            <person name="Mikhailova N."/>
            <person name="Ye Q."/>
            <person name="Zhou J."/>
            <person name="Richardson P."/>
            <person name="Fields M.W."/>
        </authorList>
    </citation>
    <scope>NUCLEOTIDE SEQUENCE [LARGE SCALE GENOMIC DNA]</scope>
    <source>
        <strain evidence="6">QYMF</strain>
    </source>
</reference>
<feature type="signal peptide" evidence="4">
    <location>
        <begin position="1"/>
        <end position="25"/>
    </location>
</feature>
<organism evidence="5 6">
    <name type="scientific">Alkaliphilus metalliredigens (strain QYMF)</name>
    <dbReference type="NCBI Taxonomy" id="293826"/>
    <lineage>
        <taxon>Bacteria</taxon>
        <taxon>Bacillati</taxon>
        <taxon>Bacillota</taxon>
        <taxon>Clostridia</taxon>
        <taxon>Peptostreptococcales</taxon>
        <taxon>Natronincolaceae</taxon>
        <taxon>Alkaliphilus</taxon>
    </lineage>
</organism>
<dbReference type="InterPro" id="IPR018389">
    <property type="entry name" value="DctP_fam"/>
</dbReference>
<protein>
    <submittedName>
        <fullName evidence="5">TRAP dicarboxylate transporter, DctP subunit</fullName>
    </submittedName>
</protein>
<dbReference type="InterPro" id="IPR004682">
    <property type="entry name" value="TRAP_DctP"/>
</dbReference>
<feature type="chain" id="PRO_5039393924" evidence="4">
    <location>
        <begin position="26"/>
        <end position="344"/>
    </location>
</feature>
<gene>
    <name evidence="5" type="ordered locus">Amet_0550</name>
</gene>
<dbReference type="OrthoDB" id="9815946at2"/>
<dbReference type="GO" id="GO:0055085">
    <property type="term" value="P:transmembrane transport"/>
    <property type="evidence" value="ECO:0007669"/>
    <property type="project" value="InterPro"/>
</dbReference>
<dbReference type="Gene3D" id="3.40.190.170">
    <property type="entry name" value="Bacterial extracellular solute-binding protein, family 7"/>
    <property type="match status" value="1"/>
</dbReference>
<accession>A6TKQ9</accession>